<dbReference type="SUPFAM" id="SSF109604">
    <property type="entry name" value="HD-domain/PDEase-like"/>
    <property type="match status" value="1"/>
</dbReference>
<gene>
    <name evidence="2" type="ORF">SAMN05444362_11289</name>
</gene>
<dbReference type="PANTHER" id="PTHR35795">
    <property type="entry name" value="SLR1885 PROTEIN"/>
    <property type="match status" value="1"/>
</dbReference>
<protein>
    <recommendedName>
        <fullName evidence="1">HD domain-containing protein</fullName>
    </recommendedName>
</protein>
<dbReference type="Proteomes" id="UP000184480">
    <property type="component" value="Unassembled WGS sequence"/>
</dbReference>
<sequence length="178" mass="20538">MNPIDIINKYYEENSNLYNILINHSSDVTRKALDIARNHPELNINVHFVREAGMLHDIGIFKTHAPSIDCYGEYPYMAHGYLGSELLQKEGFPKHALVCERHTGAGLTLQEITDQNLPVPHREMMPLSIEEKVICFADCFFSKTHLGEEKSIETIKKKLSRFGERSVNQFDEWCKIFL</sequence>
<keyword evidence="3" id="KW-1185">Reference proteome</keyword>
<reference evidence="3" key="1">
    <citation type="submission" date="2016-11" db="EMBL/GenBank/DDBJ databases">
        <authorList>
            <person name="Varghese N."/>
            <person name="Submissions S."/>
        </authorList>
    </citation>
    <scope>NUCLEOTIDE SEQUENCE [LARGE SCALE GENOMIC DNA]</scope>
    <source>
        <strain evidence="3">DSM 27370</strain>
    </source>
</reference>
<dbReference type="STRING" id="1346286.SAMN05444362_11289"/>
<organism evidence="2 3">
    <name type="scientific">Dysgonomonas macrotermitis</name>
    <dbReference type="NCBI Taxonomy" id="1346286"/>
    <lineage>
        <taxon>Bacteria</taxon>
        <taxon>Pseudomonadati</taxon>
        <taxon>Bacteroidota</taxon>
        <taxon>Bacteroidia</taxon>
        <taxon>Bacteroidales</taxon>
        <taxon>Dysgonomonadaceae</taxon>
        <taxon>Dysgonomonas</taxon>
    </lineage>
</organism>
<dbReference type="CDD" id="cd00077">
    <property type="entry name" value="HDc"/>
    <property type="match status" value="1"/>
</dbReference>
<dbReference type="EMBL" id="FQUC01000012">
    <property type="protein sequence ID" value="SHF94159.1"/>
    <property type="molecule type" value="Genomic_DNA"/>
</dbReference>
<proteinExistence type="predicted"/>
<dbReference type="InterPro" id="IPR051094">
    <property type="entry name" value="Diverse_Catalytic_Enzymes"/>
</dbReference>
<dbReference type="OrthoDB" id="1722553at2"/>
<dbReference type="PANTHER" id="PTHR35795:SF1">
    <property type="entry name" value="BIS(5'-NUCLEOSYL)-TETRAPHOSPHATASE, SYMMETRICAL"/>
    <property type="match status" value="1"/>
</dbReference>
<dbReference type="Gene3D" id="1.10.3210.10">
    <property type="entry name" value="Hypothetical protein af1432"/>
    <property type="match status" value="1"/>
</dbReference>
<name>A0A1M5FRV7_9BACT</name>
<evidence type="ECO:0000313" key="2">
    <source>
        <dbReference type="EMBL" id="SHF94159.1"/>
    </source>
</evidence>
<feature type="domain" description="HD" evidence="1">
    <location>
        <begin position="22"/>
        <end position="139"/>
    </location>
</feature>
<dbReference type="InterPro" id="IPR006675">
    <property type="entry name" value="HDIG_dom"/>
</dbReference>
<dbReference type="RefSeq" id="WP_062180766.1">
    <property type="nucleotide sequence ID" value="NZ_BBXL01000011.1"/>
</dbReference>
<dbReference type="AlphaFoldDB" id="A0A1M5FRV7"/>
<dbReference type="InterPro" id="IPR003607">
    <property type="entry name" value="HD/PDEase_dom"/>
</dbReference>
<dbReference type="Pfam" id="PF01966">
    <property type="entry name" value="HD"/>
    <property type="match status" value="1"/>
</dbReference>
<accession>A0A1M5FRV7</accession>
<dbReference type="InterPro" id="IPR006674">
    <property type="entry name" value="HD_domain"/>
</dbReference>
<evidence type="ECO:0000259" key="1">
    <source>
        <dbReference type="Pfam" id="PF01966"/>
    </source>
</evidence>
<evidence type="ECO:0000313" key="3">
    <source>
        <dbReference type="Proteomes" id="UP000184480"/>
    </source>
</evidence>
<dbReference type="NCBIfam" id="TIGR00277">
    <property type="entry name" value="HDIG"/>
    <property type="match status" value="1"/>
</dbReference>